<feature type="domain" description="CsbD-like" evidence="3">
    <location>
        <begin position="10"/>
        <end position="61"/>
    </location>
</feature>
<evidence type="ECO:0000313" key="5">
    <source>
        <dbReference type="Proteomes" id="UP000596311"/>
    </source>
</evidence>
<dbReference type="InterPro" id="IPR008462">
    <property type="entry name" value="CsbD"/>
</dbReference>
<dbReference type="Proteomes" id="UP000596311">
    <property type="component" value="Chromosome"/>
</dbReference>
<dbReference type="Pfam" id="PF05532">
    <property type="entry name" value="CsbD"/>
    <property type="match status" value="1"/>
</dbReference>
<dbReference type="Gene3D" id="1.10.1470.10">
    <property type="entry name" value="YjbJ"/>
    <property type="match status" value="1"/>
</dbReference>
<sequence>MDEKHTTDEKSKSRVEQAKGKVKETVGRAVGNERLTAEGRAEQAKGDLRQAKEKGKDAFRH</sequence>
<dbReference type="EMBL" id="CP049945">
    <property type="protein sequence ID" value="QRF02587.1"/>
    <property type="molecule type" value="Genomic_DNA"/>
</dbReference>
<feature type="region of interest" description="Disordered" evidence="2">
    <location>
        <begin position="1"/>
        <end position="61"/>
    </location>
</feature>
<accession>A0ABX7EDL4</accession>
<name>A0ABX7EDL4_9ACTN</name>
<protein>
    <submittedName>
        <fullName evidence="4">CsbD family protein</fullName>
    </submittedName>
</protein>
<evidence type="ECO:0000313" key="4">
    <source>
        <dbReference type="EMBL" id="QRF02587.1"/>
    </source>
</evidence>
<comment type="similarity">
    <text evidence="1">Belongs to the UPF0337 (CsbD) family.</text>
</comment>
<organism evidence="4 5">
    <name type="scientific">Streptomyces koyangensis</name>
    <dbReference type="NCBI Taxonomy" id="188770"/>
    <lineage>
        <taxon>Bacteria</taxon>
        <taxon>Bacillati</taxon>
        <taxon>Actinomycetota</taxon>
        <taxon>Actinomycetes</taxon>
        <taxon>Kitasatosporales</taxon>
        <taxon>Streptomycetaceae</taxon>
        <taxon>Streptomyces</taxon>
        <taxon>Streptomyces aurantiacus group</taxon>
    </lineage>
</organism>
<dbReference type="SUPFAM" id="SSF69047">
    <property type="entry name" value="Hypothetical protein YjbJ"/>
    <property type="match status" value="1"/>
</dbReference>
<keyword evidence="5" id="KW-1185">Reference proteome</keyword>
<proteinExistence type="inferred from homology"/>
<evidence type="ECO:0000259" key="3">
    <source>
        <dbReference type="Pfam" id="PF05532"/>
    </source>
</evidence>
<reference evidence="4 5" key="1">
    <citation type="submission" date="2020-03" db="EMBL/GenBank/DDBJ databases">
        <title>Genome mining and metabolic profiling illuminate the polycyclic tetramate macrolactams from Streptomyces koyangensis SCSIO 5802.</title>
        <authorList>
            <person name="Ding W."/>
        </authorList>
    </citation>
    <scope>NUCLEOTIDE SEQUENCE [LARGE SCALE GENOMIC DNA]</scope>
    <source>
        <strain evidence="4 5">SCSIO 5802</strain>
    </source>
</reference>
<evidence type="ECO:0000256" key="1">
    <source>
        <dbReference type="ARBA" id="ARBA00009129"/>
    </source>
</evidence>
<evidence type="ECO:0000256" key="2">
    <source>
        <dbReference type="SAM" id="MobiDB-lite"/>
    </source>
</evidence>
<dbReference type="InterPro" id="IPR036629">
    <property type="entry name" value="YjbJ_sf"/>
</dbReference>
<feature type="compositionally biased region" description="Basic and acidic residues" evidence="2">
    <location>
        <begin position="35"/>
        <end position="61"/>
    </location>
</feature>
<dbReference type="RefSeq" id="WP_129849642.1">
    <property type="nucleotide sequence ID" value="NZ_CP049945.1"/>
</dbReference>
<gene>
    <name evidence="4" type="ORF">G9U55_10485</name>
</gene>
<feature type="compositionally biased region" description="Basic and acidic residues" evidence="2">
    <location>
        <begin position="1"/>
        <end position="26"/>
    </location>
</feature>